<feature type="domain" description="ChsH2 C-terminal OB-fold" evidence="1">
    <location>
        <begin position="55"/>
        <end position="120"/>
    </location>
</feature>
<evidence type="ECO:0000259" key="1">
    <source>
        <dbReference type="Pfam" id="PF01796"/>
    </source>
</evidence>
<dbReference type="Gene3D" id="6.10.30.10">
    <property type="match status" value="1"/>
</dbReference>
<dbReference type="InterPro" id="IPR052513">
    <property type="entry name" value="Thioester_dehydratase-like"/>
</dbReference>
<dbReference type="Pfam" id="PF12172">
    <property type="entry name" value="zf-ChsH2"/>
    <property type="match status" value="1"/>
</dbReference>
<protein>
    <recommendedName>
        <fullName evidence="4">Zn-ribbon domain-containing OB-fold protein</fullName>
    </recommendedName>
</protein>
<evidence type="ECO:0000313" key="3">
    <source>
        <dbReference type="EMBL" id="VFU13512.1"/>
    </source>
</evidence>
<proteinExistence type="predicted"/>
<name>A0A485M051_9ZZZZ</name>
<dbReference type="InterPro" id="IPR012340">
    <property type="entry name" value="NA-bd_OB-fold"/>
</dbReference>
<gene>
    <name evidence="3" type="ORF">SCFA_190054</name>
</gene>
<dbReference type="Pfam" id="PF01796">
    <property type="entry name" value="OB_ChsH2_C"/>
    <property type="match status" value="1"/>
</dbReference>
<accession>A0A485M051</accession>
<feature type="domain" description="ChsH2 rubredoxin-like zinc ribbon" evidence="2">
    <location>
        <begin position="18"/>
        <end position="53"/>
    </location>
</feature>
<sequence length="134" mass="15409">MEYTKPLPRINSDNREFWEGCRNHELRFQKCASCGHIRFPASYVCPKCLRKDFQWIVSAGIGKVYTYAVYHVAYHQGFLEDLPYVVAVVELQEGPRLLTNIVGCPPEEVSCEMPVTVVWKDATPDISLPMFRPL</sequence>
<evidence type="ECO:0000259" key="2">
    <source>
        <dbReference type="Pfam" id="PF12172"/>
    </source>
</evidence>
<dbReference type="InterPro" id="IPR002878">
    <property type="entry name" value="ChsH2_C"/>
</dbReference>
<organism evidence="3">
    <name type="scientific">anaerobic digester metagenome</name>
    <dbReference type="NCBI Taxonomy" id="1263854"/>
    <lineage>
        <taxon>unclassified sequences</taxon>
        <taxon>metagenomes</taxon>
        <taxon>ecological metagenomes</taxon>
    </lineage>
</organism>
<evidence type="ECO:0008006" key="4">
    <source>
        <dbReference type="Google" id="ProtNLM"/>
    </source>
</evidence>
<dbReference type="PANTHER" id="PTHR34075:SF5">
    <property type="entry name" value="BLR3430 PROTEIN"/>
    <property type="match status" value="1"/>
</dbReference>
<dbReference type="AlphaFoldDB" id="A0A485M051"/>
<dbReference type="PANTHER" id="PTHR34075">
    <property type="entry name" value="BLR3430 PROTEIN"/>
    <property type="match status" value="1"/>
</dbReference>
<dbReference type="EMBL" id="CAADRM010000080">
    <property type="protein sequence ID" value="VFU13512.1"/>
    <property type="molecule type" value="Genomic_DNA"/>
</dbReference>
<dbReference type="InterPro" id="IPR022002">
    <property type="entry name" value="ChsH2_Znr"/>
</dbReference>
<reference evidence="3" key="1">
    <citation type="submission" date="2019-03" db="EMBL/GenBank/DDBJ databases">
        <authorList>
            <person name="Hao L."/>
        </authorList>
    </citation>
    <scope>NUCLEOTIDE SEQUENCE</scope>
</reference>
<dbReference type="SUPFAM" id="SSF50249">
    <property type="entry name" value="Nucleic acid-binding proteins"/>
    <property type="match status" value="1"/>
</dbReference>